<evidence type="ECO:0000313" key="1">
    <source>
        <dbReference type="EMBL" id="PSB01246.1"/>
    </source>
</evidence>
<dbReference type="OrthoDB" id="9805287at2"/>
<dbReference type="Proteomes" id="UP000238762">
    <property type="component" value="Unassembled WGS sequence"/>
</dbReference>
<dbReference type="SUPFAM" id="SSF143100">
    <property type="entry name" value="TTHA1013/TTHA0281-like"/>
    <property type="match status" value="1"/>
</dbReference>
<proteinExistence type="predicted"/>
<dbReference type="InterPro" id="IPR051404">
    <property type="entry name" value="TA_system_antitoxin"/>
</dbReference>
<dbReference type="PANTHER" id="PTHR34504:SF4">
    <property type="entry name" value="ANTITOXIN HICB"/>
    <property type="match status" value="1"/>
</dbReference>
<dbReference type="EMBL" id="PVWJ01000120">
    <property type="protein sequence ID" value="PSB01246.1"/>
    <property type="molecule type" value="Genomic_DNA"/>
</dbReference>
<dbReference type="AlphaFoldDB" id="A0A2T1BYY6"/>
<evidence type="ECO:0000313" key="2">
    <source>
        <dbReference type="Proteomes" id="UP000238762"/>
    </source>
</evidence>
<sequence length="76" mass="8310">MKTFTGIVEKDSDTKLYVGYVPGFPGAHSQGETLDELQDNLCEVIEMLLEDEPPMIQTELGGNATAMTLLNCDLAF</sequence>
<protein>
    <submittedName>
        <fullName evidence="1">Uncharacterized protein</fullName>
    </submittedName>
</protein>
<gene>
    <name evidence="1" type="ORF">C7B64_19345</name>
</gene>
<organism evidence="1 2">
    <name type="scientific">Merismopedia glauca CCAP 1448/3</name>
    <dbReference type="NCBI Taxonomy" id="1296344"/>
    <lineage>
        <taxon>Bacteria</taxon>
        <taxon>Bacillati</taxon>
        <taxon>Cyanobacteriota</taxon>
        <taxon>Cyanophyceae</taxon>
        <taxon>Synechococcales</taxon>
        <taxon>Merismopediaceae</taxon>
        <taxon>Merismopedia</taxon>
    </lineage>
</organism>
<comment type="caution">
    <text evidence="1">The sequence shown here is derived from an EMBL/GenBank/DDBJ whole genome shotgun (WGS) entry which is preliminary data.</text>
</comment>
<dbReference type="RefSeq" id="WP_106290433.1">
    <property type="nucleotide sequence ID" value="NZ_CAWNTC010000153.1"/>
</dbReference>
<accession>A0A2T1BYY6</accession>
<reference evidence="1 2" key="2">
    <citation type="submission" date="2018-03" db="EMBL/GenBank/DDBJ databases">
        <title>The ancient ancestry and fast evolution of plastids.</title>
        <authorList>
            <person name="Moore K.R."/>
            <person name="Magnabosco C."/>
            <person name="Momper L."/>
            <person name="Gold D.A."/>
            <person name="Bosak T."/>
            <person name="Fournier G.P."/>
        </authorList>
    </citation>
    <scope>NUCLEOTIDE SEQUENCE [LARGE SCALE GENOMIC DNA]</scope>
    <source>
        <strain evidence="1 2">CCAP 1448/3</strain>
    </source>
</reference>
<dbReference type="Gene3D" id="3.30.160.250">
    <property type="match status" value="1"/>
</dbReference>
<reference evidence="1 2" key="1">
    <citation type="submission" date="2018-02" db="EMBL/GenBank/DDBJ databases">
        <authorList>
            <person name="Cohen D.B."/>
            <person name="Kent A.D."/>
        </authorList>
    </citation>
    <scope>NUCLEOTIDE SEQUENCE [LARGE SCALE GENOMIC DNA]</scope>
    <source>
        <strain evidence="1 2">CCAP 1448/3</strain>
    </source>
</reference>
<dbReference type="PANTHER" id="PTHR34504">
    <property type="entry name" value="ANTITOXIN HICB"/>
    <property type="match status" value="1"/>
</dbReference>
<dbReference type="InterPro" id="IPR035069">
    <property type="entry name" value="TTHA1013/TTHA0281-like"/>
</dbReference>
<name>A0A2T1BYY6_9CYAN</name>
<keyword evidence="2" id="KW-1185">Reference proteome</keyword>